<keyword evidence="2" id="KW-1185">Reference proteome</keyword>
<sequence length="74" mass="8028">MPPENVGEEIASFLLEEIQKGGVVDSTHQGLLFLLCALCEPDVSKGRWYASCCGKSFITAHASAGEIMMLLMPR</sequence>
<name>A0ACC1AJV6_9ROSI</name>
<accession>A0ACC1AJV6</accession>
<organism evidence="1 2">
    <name type="scientific">Pistacia atlantica</name>
    <dbReference type="NCBI Taxonomy" id="434234"/>
    <lineage>
        <taxon>Eukaryota</taxon>
        <taxon>Viridiplantae</taxon>
        <taxon>Streptophyta</taxon>
        <taxon>Embryophyta</taxon>
        <taxon>Tracheophyta</taxon>
        <taxon>Spermatophyta</taxon>
        <taxon>Magnoliopsida</taxon>
        <taxon>eudicotyledons</taxon>
        <taxon>Gunneridae</taxon>
        <taxon>Pentapetalae</taxon>
        <taxon>rosids</taxon>
        <taxon>malvids</taxon>
        <taxon>Sapindales</taxon>
        <taxon>Anacardiaceae</taxon>
        <taxon>Pistacia</taxon>
    </lineage>
</organism>
<dbReference type="EMBL" id="CM047906">
    <property type="protein sequence ID" value="KAJ0086964.1"/>
    <property type="molecule type" value="Genomic_DNA"/>
</dbReference>
<evidence type="ECO:0000313" key="2">
    <source>
        <dbReference type="Proteomes" id="UP001164250"/>
    </source>
</evidence>
<dbReference type="Proteomes" id="UP001164250">
    <property type="component" value="Chromosome 10"/>
</dbReference>
<proteinExistence type="predicted"/>
<gene>
    <name evidence="1" type="ORF">Patl1_07707</name>
</gene>
<protein>
    <submittedName>
        <fullName evidence="1">Uncharacterized protein</fullName>
    </submittedName>
</protein>
<reference evidence="2" key="1">
    <citation type="journal article" date="2023" name="G3 (Bethesda)">
        <title>Genome assembly and association tests identify interacting loci associated with vigor, precocity, and sex in interspecific pistachio rootstocks.</title>
        <authorList>
            <person name="Palmer W."/>
            <person name="Jacygrad E."/>
            <person name="Sagayaradj S."/>
            <person name="Cavanaugh K."/>
            <person name="Han R."/>
            <person name="Bertier L."/>
            <person name="Beede B."/>
            <person name="Kafkas S."/>
            <person name="Golino D."/>
            <person name="Preece J."/>
            <person name="Michelmore R."/>
        </authorList>
    </citation>
    <scope>NUCLEOTIDE SEQUENCE [LARGE SCALE GENOMIC DNA]</scope>
</reference>
<comment type="caution">
    <text evidence="1">The sequence shown here is derived from an EMBL/GenBank/DDBJ whole genome shotgun (WGS) entry which is preliminary data.</text>
</comment>
<evidence type="ECO:0000313" key="1">
    <source>
        <dbReference type="EMBL" id="KAJ0086964.1"/>
    </source>
</evidence>